<dbReference type="InterPro" id="IPR004245">
    <property type="entry name" value="DUF229"/>
</dbReference>
<evidence type="ECO:0000313" key="2">
    <source>
        <dbReference type="Proteomes" id="UP000001070"/>
    </source>
</evidence>
<dbReference type="AlphaFoldDB" id="B4K2Y8"/>
<name>B4K2Y8_DROGR</name>
<accession>B4K2Y8</accession>
<dbReference type="PANTHER" id="PTHR10974">
    <property type="entry name" value="FI08016P-RELATED"/>
    <property type="match status" value="1"/>
</dbReference>
<dbReference type="HOGENOM" id="CLU_1043171_0_0_1"/>
<reference evidence="1 2" key="1">
    <citation type="journal article" date="2007" name="Nature">
        <title>Evolution of genes and genomes on the Drosophila phylogeny.</title>
        <authorList>
            <consortium name="Drosophila 12 Genomes Consortium"/>
            <person name="Clark A.G."/>
            <person name="Eisen M.B."/>
            <person name="Smith D.R."/>
            <person name="Bergman C.M."/>
            <person name="Oliver B."/>
            <person name="Markow T.A."/>
            <person name="Kaufman T.C."/>
            <person name="Kellis M."/>
            <person name="Gelbart W."/>
            <person name="Iyer V.N."/>
            <person name="Pollard D.A."/>
            <person name="Sackton T.B."/>
            <person name="Larracuente A.M."/>
            <person name="Singh N.D."/>
            <person name="Abad J.P."/>
            <person name="Abt D.N."/>
            <person name="Adryan B."/>
            <person name="Aguade M."/>
            <person name="Akashi H."/>
            <person name="Anderson W.W."/>
            <person name="Aquadro C.F."/>
            <person name="Ardell D.H."/>
            <person name="Arguello R."/>
            <person name="Artieri C.G."/>
            <person name="Barbash D.A."/>
            <person name="Barker D."/>
            <person name="Barsanti P."/>
            <person name="Batterham P."/>
            <person name="Batzoglou S."/>
            <person name="Begun D."/>
            <person name="Bhutkar A."/>
            <person name="Blanco E."/>
            <person name="Bosak S.A."/>
            <person name="Bradley R.K."/>
            <person name="Brand A.D."/>
            <person name="Brent M.R."/>
            <person name="Brooks A.N."/>
            <person name="Brown R.H."/>
            <person name="Butlin R.K."/>
            <person name="Caggese C."/>
            <person name="Calvi B.R."/>
            <person name="Bernardo de Carvalho A."/>
            <person name="Caspi A."/>
            <person name="Castrezana S."/>
            <person name="Celniker S.E."/>
            <person name="Chang J.L."/>
            <person name="Chapple C."/>
            <person name="Chatterji S."/>
            <person name="Chinwalla A."/>
            <person name="Civetta A."/>
            <person name="Clifton S.W."/>
            <person name="Comeron J.M."/>
            <person name="Costello J.C."/>
            <person name="Coyne J.A."/>
            <person name="Daub J."/>
            <person name="David R.G."/>
            <person name="Delcher A.L."/>
            <person name="Delehaunty K."/>
            <person name="Do C.B."/>
            <person name="Ebling H."/>
            <person name="Edwards K."/>
            <person name="Eickbush T."/>
            <person name="Evans J.D."/>
            <person name="Filipski A."/>
            <person name="Findeiss S."/>
            <person name="Freyhult E."/>
            <person name="Fulton L."/>
            <person name="Fulton R."/>
            <person name="Garcia A.C."/>
            <person name="Gardiner A."/>
            <person name="Garfield D.A."/>
            <person name="Garvin B.E."/>
            <person name="Gibson G."/>
            <person name="Gilbert D."/>
            <person name="Gnerre S."/>
            <person name="Godfrey J."/>
            <person name="Good R."/>
            <person name="Gotea V."/>
            <person name="Gravely B."/>
            <person name="Greenberg A.J."/>
            <person name="Griffiths-Jones S."/>
            <person name="Gross S."/>
            <person name="Guigo R."/>
            <person name="Gustafson E.A."/>
            <person name="Haerty W."/>
            <person name="Hahn M.W."/>
            <person name="Halligan D.L."/>
            <person name="Halpern A.L."/>
            <person name="Halter G.M."/>
            <person name="Han M.V."/>
            <person name="Heger A."/>
            <person name="Hillier L."/>
            <person name="Hinrichs A.S."/>
            <person name="Holmes I."/>
            <person name="Hoskins R.A."/>
            <person name="Hubisz M.J."/>
            <person name="Hultmark D."/>
            <person name="Huntley M.A."/>
            <person name="Jaffe D.B."/>
            <person name="Jagadeeshan S."/>
            <person name="Jeck W.R."/>
            <person name="Johnson J."/>
            <person name="Jones C.D."/>
            <person name="Jordan W.C."/>
            <person name="Karpen G.H."/>
            <person name="Kataoka E."/>
            <person name="Keightley P.D."/>
            <person name="Kheradpour P."/>
            <person name="Kirkness E.F."/>
            <person name="Koerich L.B."/>
            <person name="Kristiansen K."/>
            <person name="Kudrna D."/>
            <person name="Kulathinal R.J."/>
            <person name="Kumar S."/>
            <person name="Kwok R."/>
            <person name="Lander E."/>
            <person name="Langley C.H."/>
            <person name="Lapoint R."/>
            <person name="Lazzaro B.P."/>
            <person name="Lee S.J."/>
            <person name="Levesque L."/>
            <person name="Li R."/>
            <person name="Lin C.F."/>
            <person name="Lin M.F."/>
            <person name="Lindblad-Toh K."/>
            <person name="Llopart A."/>
            <person name="Long M."/>
            <person name="Low L."/>
            <person name="Lozovsky E."/>
            <person name="Lu J."/>
            <person name="Luo M."/>
            <person name="Machado C.A."/>
            <person name="Makalowski W."/>
            <person name="Marzo M."/>
            <person name="Matsuda M."/>
            <person name="Matzkin L."/>
            <person name="McAllister B."/>
            <person name="McBride C.S."/>
            <person name="McKernan B."/>
            <person name="McKernan K."/>
            <person name="Mendez-Lago M."/>
            <person name="Minx P."/>
            <person name="Mollenhauer M.U."/>
            <person name="Montooth K."/>
            <person name="Mount S.M."/>
            <person name="Mu X."/>
            <person name="Myers E."/>
            <person name="Negre B."/>
            <person name="Newfeld S."/>
            <person name="Nielsen R."/>
            <person name="Noor M.A."/>
            <person name="O'Grady P."/>
            <person name="Pachter L."/>
            <person name="Papaceit M."/>
            <person name="Parisi M.J."/>
            <person name="Parisi M."/>
            <person name="Parts L."/>
            <person name="Pedersen J.S."/>
            <person name="Pesole G."/>
            <person name="Phillippy A.M."/>
            <person name="Ponting C.P."/>
            <person name="Pop M."/>
            <person name="Porcelli D."/>
            <person name="Powell J.R."/>
            <person name="Prohaska S."/>
            <person name="Pruitt K."/>
            <person name="Puig M."/>
            <person name="Quesneville H."/>
            <person name="Ram K.R."/>
            <person name="Rand D."/>
            <person name="Rasmussen M.D."/>
            <person name="Reed L.K."/>
            <person name="Reenan R."/>
            <person name="Reily A."/>
            <person name="Remington K.A."/>
            <person name="Rieger T.T."/>
            <person name="Ritchie M.G."/>
            <person name="Robin C."/>
            <person name="Rogers Y.H."/>
            <person name="Rohde C."/>
            <person name="Rozas J."/>
            <person name="Rubenfield M.J."/>
            <person name="Ruiz A."/>
            <person name="Russo S."/>
            <person name="Salzberg S.L."/>
            <person name="Sanchez-Gracia A."/>
            <person name="Saranga D.J."/>
            <person name="Sato H."/>
            <person name="Schaeffer S.W."/>
            <person name="Schatz M.C."/>
            <person name="Schlenke T."/>
            <person name="Schwartz R."/>
            <person name="Segarra C."/>
            <person name="Singh R.S."/>
            <person name="Sirot L."/>
            <person name="Sirota M."/>
            <person name="Sisneros N.B."/>
            <person name="Smith C.D."/>
            <person name="Smith T.F."/>
            <person name="Spieth J."/>
            <person name="Stage D.E."/>
            <person name="Stark A."/>
            <person name="Stephan W."/>
            <person name="Strausberg R.L."/>
            <person name="Strempel S."/>
            <person name="Sturgill D."/>
            <person name="Sutton G."/>
            <person name="Sutton G.G."/>
            <person name="Tao W."/>
            <person name="Teichmann S."/>
            <person name="Tobari Y.N."/>
            <person name="Tomimura Y."/>
            <person name="Tsolas J.M."/>
            <person name="Valente V.L."/>
            <person name="Venter E."/>
            <person name="Venter J.C."/>
            <person name="Vicario S."/>
            <person name="Vieira F.G."/>
            <person name="Vilella A.J."/>
            <person name="Villasante A."/>
            <person name="Walenz B."/>
            <person name="Wang J."/>
            <person name="Wasserman M."/>
            <person name="Watts T."/>
            <person name="Wilson D."/>
            <person name="Wilson R.K."/>
            <person name="Wing R.A."/>
            <person name="Wolfner M.F."/>
            <person name="Wong A."/>
            <person name="Wong G.K."/>
            <person name="Wu C.I."/>
            <person name="Wu G."/>
            <person name="Yamamoto D."/>
            <person name="Yang H.P."/>
            <person name="Yang S.P."/>
            <person name="Yorke J.A."/>
            <person name="Yoshida K."/>
            <person name="Zdobnov E."/>
            <person name="Zhang P."/>
            <person name="Zhang Y."/>
            <person name="Zimin A.V."/>
            <person name="Baldwin J."/>
            <person name="Abdouelleil A."/>
            <person name="Abdulkadir J."/>
            <person name="Abebe A."/>
            <person name="Abera B."/>
            <person name="Abreu J."/>
            <person name="Acer S.C."/>
            <person name="Aftuck L."/>
            <person name="Alexander A."/>
            <person name="An P."/>
            <person name="Anderson E."/>
            <person name="Anderson S."/>
            <person name="Arachi H."/>
            <person name="Azer M."/>
            <person name="Bachantsang P."/>
            <person name="Barry A."/>
            <person name="Bayul T."/>
            <person name="Berlin A."/>
            <person name="Bessette D."/>
            <person name="Bloom T."/>
            <person name="Blye J."/>
            <person name="Boguslavskiy L."/>
            <person name="Bonnet C."/>
            <person name="Boukhgalter B."/>
            <person name="Bourzgui I."/>
            <person name="Brown A."/>
            <person name="Cahill P."/>
            <person name="Channer S."/>
            <person name="Cheshatsang Y."/>
            <person name="Chuda L."/>
            <person name="Citroen M."/>
            <person name="Collymore A."/>
            <person name="Cooke P."/>
            <person name="Costello M."/>
            <person name="D'Aco K."/>
            <person name="Daza R."/>
            <person name="De Haan G."/>
            <person name="DeGray S."/>
            <person name="DeMaso C."/>
            <person name="Dhargay N."/>
            <person name="Dooley K."/>
            <person name="Dooley E."/>
            <person name="Doricent M."/>
            <person name="Dorje P."/>
            <person name="Dorjee K."/>
            <person name="Dupes A."/>
            <person name="Elong R."/>
            <person name="Falk J."/>
            <person name="Farina A."/>
            <person name="Faro S."/>
            <person name="Ferguson D."/>
            <person name="Fisher S."/>
            <person name="Foley C.D."/>
            <person name="Franke A."/>
            <person name="Friedrich D."/>
            <person name="Gadbois L."/>
            <person name="Gearin G."/>
            <person name="Gearin C.R."/>
            <person name="Giannoukos G."/>
            <person name="Goode T."/>
            <person name="Graham J."/>
            <person name="Grandbois E."/>
            <person name="Grewal S."/>
            <person name="Gyaltsen K."/>
            <person name="Hafez N."/>
            <person name="Hagos B."/>
            <person name="Hall J."/>
            <person name="Henson C."/>
            <person name="Hollinger A."/>
            <person name="Honan T."/>
            <person name="Huard M.D."/>
            <person name="Hughes L."/>
            <person name="Hurhula B."/>
            <person name="Husby M.E."/>
            <person name="Kamat A."/>
            <person name="Kanga B."/>
            <person name="Kashin S."/>
            <person name="Khazanovich D."/>
            <person name="Kisner P."/>
            <person name="Lance K."/>
            <person name="Lara M."/>
            <person name="Lee W."/>
            <person name="Lennon N."/>
            <person name="Letendre F."/>
            <person name="LeVine R."/>
            <person name="Lipovsky A."/>
            <person name="Liu X."/>
            <person name="Liu J."/>
            <person name="Liu S."/>
            <person name="Lokyitsang T."/>
            <person name="Lokyitsang Y."/>
            <person name="Lubonja R."/>
            <person name="Lui A."/>
            <person name="MacDonald P."/>
            <person name="Magnisalis V."/>
            <person name="Maru K."/>
            <person name="Matthews C."/>
            <person name="McCusker W."/>
            <person name="McDonough S."/>
            <person name="Mehta T."/>
            <person name="Meldrim J."/>
            <person name="Meneus L."/>
            <person name="Mihai O."/>
            <person name="Mihalev A."/>
            <person name="Mihova T."/>
            <person name="Mittelman R."/>
            <person name="Mlenga V."/>
            <person name="Montmayeur A."/>
            <person name="Mulrain L."/>
            <person name="Navidi A."/>
            <person name="Naylor J."/>
            <person name="Negash T."/>
            <person name="Nguyen T."/>
            <person name="Nguyen N."/>
            <person name="Nicol R."/>
            <person name="Norbu C."/>
            <person name="Norbu N."/>
            <person name="Novod N."/>
            <person name="O'Neill B."/>
            <person name="Osman S."/>
            <person name="Markiewicz E."/>
            <person name="Oyono O.L."/>
            <person name="Patti C."/>
            <person name="Phunkhang P."/>
            <person name="Pierre F."/>
            <person name="Priest M."/>
            <person name="Raghuraman S."/>
            <person name="Rege F."/>
            <person name="Reyes R."/>
            <person name="Rise C."/>
            <person name="Rogov P."/>
            <person name="Ross K."/>
            <person name="Ryan E."/>
            <person name="Settipalli S."/>
            <person name="Shea T."/>
            <person name="Sherpa N."/>
            <person name="Shi L."/>
            <person name="Shih D."/>
            <person name="Sparrow T."/>
            <person name="Spaulding J."/>
            <person name="Stalker J."/>
            <person name="Stange-Thomann N."/>
            <person name="Stavropoulos S."/>
            <person name="Stone C."/>
            <person name="Strader C."/>
            <person name="Tesfaye S."/>
            <person name="Thomson T."/>
            <person name="Thoulutsang Y."/>
            <person name="Thoulutsang D."/>
            <person name="Topham K."/>
            <person name="Topping I."/>
            <person name="Tsamla T."/>
            <person name="Vassiliev H."/>
            <person name="Vo A."/>
            <person name="Wangchuk T."/>
            <person name="Wangdi T."/>
            <person name="Weiand M."/>
            <person name="Wilkinson J."/>
            <person name="Wilson A."/>
            <person name="Yadav S."/>
            <person name="Young G."/>
            <person name="Yu Q."/>
            <person name="Zembek L."/>
            <person name="Zhong D."/>
            <person name="Zimmer A."/>
            <person name="Zwirko Z."/>
            <person name="Jaffe D.B."/>
            <person name="Alvarez P."/>
            <person name="Brockman W."/>
            <person name="Butler J."/>
            <person name="Chin C."/>
            <person name="Gnerre S."/>
            <person name="Grabherr M."/>
            <person name="Kleber M."/>
            <person name="Mauceli E."/>
            <person name="MacCallum I."/>
        </authorList>
    </citation>
    <scope>NUCLEOTIDE SEQUENCE [LARGE SCALE GENOMIC DNA]</scope>
    <source>
        <strain evidence="2">Tucson 15287-2541.00</strain>
    </source>
</reference>
<dbReference type="PhylomeDB" id="B4K2Y8"/>
<dbReference type="Pfam" id="PF02995">
    <property type="entry name" value="DUF229"/>
    <property type="match status" value="1"/>
</dbReference>
<gene>
    <name evidence="1" type="primary">Dgri\GH25008</name>
    <name evidence="1" type="ORF">Dgri_GH25008</name>
</gene>
<dbReference type="OMA" id="IERINMY"/>
<sequence>MSDHGARFGDLSELSDSFLEERLPMLHVYLPPWFRDTYPKYAEALQLNRNRLSSNYDLHNTLRHILRLNASTPEQLPLMATCPGSQSLLHPLPVERSCQDACIGEHWCTCNEFINQALDGDIYLLGKQIVYHINRWMVLNGFNKFCQRILLQDMENAEKKVLFEENGKETIYGNIGTYRLRFRTHPAGGKFQTTLRFNRDLKTIENLFVPDISRLNSYKNSSQCVNNKIAKKFCFCYPKGTLNAFMVDWKNMKLTTLHAF</sequence>
<proteinExistence type="predicted"/>
<evidence type="ECO:0000313" key="1">
    <source>
        <dbReference type="EMBL" id="EDW05111.1"/>
    </source>
</evidence>
<keyword evidence="2" id="KW-1185">Reference proteome</keyword>
<dbReference type="STRING" id="7222.B4K2Y8"/>
<organism evidence="2">
    <name type="scientific">Drosophila grimshawi</name>
    <name type="common">Hawaiian fruit fly</name>
    <name type="synonym">Idiomyia grimshawi</name>
    <dbReference type="NCBI Taxonomy" id="7222"/>
    <lineage>
        <taxon>Eukaryota</taxon>
        <taxon>Metazoa</taxon>
        <taxon>Ecdysozoa</taxon>
        <taxon>Arthropoda</taxon>
        <taxon>Hexapoda</taxon>
        <taxon>Insecta</taxon>
        <taxon>Pterygota</taxon>
        <taxon>Neoptera</taxon>
        <taxon>Endopterygota</taxon>
        <taxon>Diptera</taxon>
        <taxon>Brachycera</taxon>
        <taxon>Muscomorpha</taxon>
        <taxon>Ephydroidea</taxon>
        <taxon>Drosophilidae</taxon>
        <taxon>Drosophila</taxon>
        <taxon>Hawaiian Drosophila</taxon>
    </lineage>
</organism>
<dbReference type="InParanoid" id="B4K2Y8"/>
<protein>
    <submittedName>
        <fullName evidence="1">GH25008</fullName>
    </submittedName>
</protein>
<dbReference type="EMBL" id="CH920281">
    <property type="protein sequence ID" value="EDW05111.1"/>
    <property type="molecule type" value="Genomic_DNA"/>
</dbReference>
<dbReference type="OrthoDB" id="413313at2759"/>
<dbReference type="PANTHER" id="PTHR10974:SF9">
    <property type="entry name" value="DUF229 DOMAIN CONTAINING PROTEIN-RELATED"/>
    <property type="match status" value="1"/>
</dbReference>
<dbReference type="GO" id="GO:0005615">
    <property type="term" value="C:extracellular space"/>
    <property type="evidence" value="ECO:0007669"/>
    <property type="project" value="TreeGrafter"/>
</dbReference>
<dbReference type="Proteomes" id="UP000001070">
    <property type="component" value="Unassembled WGS sequence"/>
</dbReference>